<organism evidence="1">
    <name type="scientific">viral metagenome</name>
    <dbReference type="NCBI Taxonomy" id="1070528"/>
    <lineage>
        <taxon>unclassified sequences</taxon>
        <taxon>metagenomes</taxon>
        <taxon>organismal metagenomes</taxon>
    </lineage>
</organism>
<protein>
    <submittedName>
        <fullName evidence="1">Uncharacterized protein</fullName>
    </submittedName>
</protein>
<dbReference type="EMBL" id="MT142289">
    <property type="protein sequence ID" value="QJA77552.1"/>
    <property type="molecule type" value="Genomic_DNA"/>
</dbReference>
<reference evidence="1" key="1">
    <citation type="submission" date="2020-03" db="EMBL/GenBank/DDBJ databases">
        <title>The deep terrestrial virosphere.</title>
        <authorList>
            <person name="Holmfeldt K."/>
            <person name="Nilsson E."/>
            <person name="Simone D."/>
            <person name="Lopez-Fernandez M."/>
            <person name="Wu X."/>
            <person name="de Brujin I."/>
            <person name="Lundin D."/>
            <person name="Andersson A."/>
            <person name="Bertilsson S."/>
            <person name="Dopson M."/>
        </authorList>
    </citation>
    <scope>NUCLEOTIDE SEQUENCE</scope>
    <source>
        <strain evidence="2">MM415A01281</strain>
        <strain evidence="1">MM415B01699</strain>
    </source>
</reference>
<proteinExistence type="predicted"/>
<evidence type="ECO:0000313" key="2">
    <source>
        <dbReference type="EMBL" id="QJA77552.1"/>
    </source>
</evidence>
<sequence length="132" mass="14822">MEDEPRIRLDLIDTAEGVLAQWGWFLKVPVINMNHTDVMINCLAGKYRVYAGYRDDVQVGVAVVELIPNQPTAFIVLVHAINELENFRDLFLSQLRALGVKTLLAASKRDPAAFEGITGMKLLYGVYRMEIG</sequence>
<dbReference type="EMBL" id="MT141257">
    <property type="protein sequence ID" value="QJA57163.1"/>
    <property type="molecule type" value="Genomic_DNA"/>
</dbReference>
<name>A0A6M3IID9_9ZZZZ</name>
<evidence type="ECO:0000313" key="1">
    <source>
        <dbReference type="EMBL" id="QJA57163.1"/>
    </source>
</evidence>
<gene>
    <name evidence="2" type="ORF">MM415A01281_0006</name>
    <name evidence="1" type="ORF">MM415B01699_0013</name>
</gene>
<dbReference type="AlphaFoldDB" id="A0A6M3IID9"/>
<accession>A0A6M3IID9</accession>